<protein>
    <submittedName>
        <fullName evidence="2">GNAT family N-acetyltransferase</fullName>
    </submittedName>
</protein>
<dbReference type="Pfam" id="PF18014">
    <property type="entry name" value="Acetyltransf_18"/>
    <property type="match status" value="1"/>
</dbReference>
<dbReference type="Gene3D" id="3.40.630.30">
    <property type="match status" value="1"/>
</dbReference>
<evidence type="ECO:0000313" key="2">
    <source>
        <dbReference type="EMBL" id="MZQ90915.1"/>
    </source>
</evidence>
<dbReference type="InterPro" id="IPR000182">
    <property type="entry name" value="GNAT_dom"/>
</dbReference>
<keyword evidence="2" id="KW-0808">Transferase</keyword>
<dbReference type="OrthoDB" id="8453373at2"/>
<feature type="domain" description="N-acetyltransferase" evidence="1">
    <location>
        <begin position="5"/>
        <end position="133"/>
    </location>
</feature>
<dbReference type="Gene3D" id="3.40.630.90">
    <property type="match status" value="1"/>
</dbReference>
<evidence type="ECO:0000313" key="3">
    <source>
        <dbReference type="Proteomes" id="UP000477083"/>
    </source>
</evidence>
<accession>A0A6L8VKM5</accession>
<keyword evidence="3" id="KW-1185">Reference proteome</keyword>
<dbReference type="PANTHER" id="PTHR47237">
    <property type="entry name" value="SLL0310 PROTEIN"/>
    <property type="match status" value="1"/>
</dbReference>
<organism evidence="2 3">
    <name type="scientific">Frigidibacter albus</name>
    <dbReference type="NCBI Taxonomy" id="1465486"/>
    <lineage>
        <taxon>Bacteria</taxon>
        <taxon>Pseudomonadati</taxon>
        <taxon>Pseudomonadota</taxon>
        <taxon>Alphaproteobacteria</taxon>
        <taxon>Rhodobacterales</taxon>
        <taxon>Paracoccaceae</taxon>
        <taxon>Frigidibacter</taxon>
    </lineage>
</organism>
<name>A0A6L8VKM5_9RHOB</name>
<dbReference type="PANTHER" id="PTHR47237:SF2">
    <property type="entry name" value="BLL4206 PROTEIN"/>
    <property type="match status" value="1"/>
</dbReference>
<dbReference type="SUPFAM" id="SSF55729">
    <property type="entry name" value="Acyl-CoA N-acyltransferases (Nat)"/>
    <property type="match status" value="1"/>
</dbReference>
<evidence type="ECO:0000259" key="1">
    <source>
        <dbReference type="PROSITE" id="PS51186"/>
    </source>
</evidence>
<sequence length="274" mass="28442">MTDTLTFDRFTAEHLEGALRLSRQAGWPHRAEDWQMLLRLSRGVVALAEGQVVGTALATPFGGVAMANMIIVDAAMRGRGLGRSLMERAMALEVPEWRLTATADGLPLYEKLGFVACGRVLQHQGLVAAQNAPDGVEWAVQADLPAMVALDRQATGADRAGLIAELMAEGQMAVIRDGAALAGFAALRTFGRGAVAGPVIAASAGDAQRLLTFVFAQRPGGFLRVDTTEAAGLAPWLAAQGLAPAGGGIAMRRGGAAAPQTPFQCFALAAQALG</sequence>
<gene>
    <name evidence="2" type="ORF">GS660_17620</name>
</gene>
<dbReference type="PROSITE" id="PS51186">
    <property type="entry name" value="GNAT"/>
    <property type="match status" value="1"/>
</dbReference>
<dbReference type="AlphaFoldDB" id="A0A6L8VKM5"/>
<dbReference type="RefSeq" id="WP_161348301.1">
    <property type="nucleotide sequence ID" value="NZ_BMGW01000013.1"/>
</dbReference>
<proteinExistence type="predicted"/>
<dbReference type="InterPro" id="IPR041496">
    <property type="entry name" value="YitH/HolE_GNAT"/>
</dbReference>
<dbReference type="CDD" id="cd04301">
    <property type="entry name" value="NAT_SF"/>
    <property type="match status" value="1"/>
</dbReference>
<comment type="caution">
    <text evidence="2">The sequence shown here is derived from an EMBL/GenBank/DDBJ whole genome shotgun (WGS) entry which is preliminary data.</text>
</comment>
<dbReference type="GO" id="GO:0016747">
    <property type="term" value="F:acyltransferase activity, transferring groups other than amino-acyl groups"/>
    <property type="evidence" value="ECO:0007669"/>
    <property type="project" value="InterPro"/>
</dbReference>
<dbReference type="InterPro" id="IPR016181">
    <property type="entry name" value="Acyl_CoA_acyltransferase"/>
</dbReference>
<dbReference type="InterPro" id="IPR052729">
    <property type="entry name" value="Acyl/Acetyltrans_Enzymes"/>
</dbReference>
<dbReference type="Pfam" id="PF13508">
    <property type="entry name" value="Acetyltransf_7"/>
    <property type="match status" value="1"/>
</dbReference>
<dbReference type="EMBL" id="WWNR01000013">
    <property type="protein sequence ID" value="MZQ90915.1"/>
    <property type="molecule type" value="Genomic_DNA"/>
</dbReference>
<dbReference type="Proteomes" id="UP000477083">
    <property type="component" value="Unassembled WGS sequence"/>
</dbReference>
<reference evidence="2 3" key="1">
    <citation type="submission" date="2020-01" db="EMBL/GenBank/DDBJ databases">
        <title>Frigidibacter albus SP32T (=CGMCC 1.13995T).</title>
        <authorList>
            <person name="Liao X."/>
        </authorList>
    </citation>
    <scope>NUCLEOTIDE SEQUENCE [LARGE SCALE GENOMIC DNA]</scope>
    <source>
        <strain evidence="2 3">SP32</strain>
    </source>
</reference>